<dbReference type="Gene3D" id="3.40.50.300">
    <property type="entry name" value="P-loop containing nucleotide triphosphate hydrolases"/>
    <property type="match status" value="1"/>
</dbReference>
<dbReference type="RefSeq" id="WP_275238987.1">
    <property type="nucleotide sequence ID" value="NZ_JARFJC010000031.1"/>
</dbReference>
<dbReference type="Pfam" id="PF02283">
    <property type="entry name" value="CobU"/>
    <property type="match status" value="1"/>
</dbReference>
<keyword evidence="15" id="KW-0342">GTP-binding</keyword>
<evidence type="ECO:0000256" key="4">
    <source>
        <dbReference type="ARBA" id="ARBA00003889"/>
    </source>
</evidence>
<evidence type="ECO:0000256" key="8">
    <source>
        <dbReference type="ARBA" id="ARBA00012016"/>
    </source>
</evidence>
<dbReference type="EC" id="2.7.7.62" evidence="9"/>
<dbReference type="PANTHER" id="PTHR34848:SF1">
    <property type="entry name" value="BIFUNCTIONAL ADENOSYLCOBALAMIN BIOSYNTHESIS PROTEIN COBU"/>
    <property type="match status" value="1"/>
</dbReference>
<evidence type="ECO:0000256" key="10">
    <source>
        <dbReference type="ARBA" id="ARBA00022573"/>
    </source>
</evidence>
<dbReference type="EMBL" id="JAROAV010000027">
    <property type="protein sequence ID" value="MDF8264291.1"/>
    <property type="molecule type" value="Genomic_DNA"/>
</dbReference>
<evidence type="ECO:0000256" key="13">
    <source>
        <dbReference type="ARBA" id="ARBA00022777"/>
    </source>
</evidence>
<reference evidence="18 19" key="1">
    <citation type="submission" date="2023-03" db="EMBL/GenBank/DDBJ databases">
        <title>YIM 133296 draft genome.</title>
        <authorList>
            <person name="Xiong L."/>
        </authorList>
    </citation>
    <scope>NUCLEOTIDE SEQUENCE [LARGE SCALE GENOMIC DNA]</scope>
    <source>
        <strain evidence="18 19">YIM 133296</strain>
    </source>
</reference>
<dbReference type="EC" id="2.7.1.156" evidence="8"/>
<dbReference type="GO" id="GO:0016779">
    <property type="term" value="F:nucleotidyltransferase activity"/>
    <property type="evidence" value="ECO:0007669"/>
    <property type="project" value="UniProtKB-KW"/>
</dbReference>
<keyword evidence="12" id="KW-0547">Nucleotide-binding</keyword>
<evidence type="ECO:0000313" key="19">
    <source>
        <dbReference type="Proteomes" id="UP001528912"/>
    </source>
</evidence>
<comment type="catalytic activity">
    <reaction evidence="2">
        <text>adenosylcob(III)inamide phosphate + GTP + H(+) = adenosylcob(III)inamide-GDP + diphosphate</text>
        <dbReference type="Rhea" id="RHEA:22712"/>
        <dbReference type="ChEBI" id="CHEBI:15378"/>
        <dbReference type="ChEBI" id="CHEBI:33019"/>
        <dbReference type="ChEBI" id="CHEBI:37565"/>
        <dbReference type="ChEBI" id="CHEBI:58502"/>
        <dbReference type="ChEBI" id="CHEBI:60487"/>
        <dbReference type="EC" id="2.7.7.62"/>
    </reaction>
</comment>
<evidence type="ECO:0000256" key="15">
    <source>
        <dbReference type="ARBA" id="ARBA00023134"/>
    </source>
</evidence>
<dbReference type="InterPro" id="IPR003203">
    <property type="entry name" value="CobU/CobP"/>
</dbReference>
<keyword evidence="11" id="KW-0808">Transferase</keyword>
<keyword evidence="19" id="KW-1185">Reference proteome</keyword>
<dbReference type="Proteomes" id="UP001528912">
    <property type="component" value="Unassembled WGS sequence"/>
</dbReference>
<dbReference type="PANTHER" id="PTHR34848">
    <property type="match status" value="1"/>
</dbReference>
<evidence type="ECO:0000256" key="17">
    <source>
        <dbReference type="ARBA" id="ARBA00030571"/>
    </source>
</evidence>
<evidence type="ECO:0000256" key="9">
    <source>
        <dbReference type="ARBA" id="ARBA00012523"/>
    </source>
</evidence>
<evidence type="ECO:0000256" key="5">
    <source>
        <dbReference type="ARBA" id="ARBA00004692"/>
    </source>
</evidence>
<organism evidence="18 19">
    <name type="scientific">Luteipulveratus flavus</name>
    <dbReference type="NCBI Taxonomy" id="3031728"/>
    <lineage>
        <taxon>Bacteria</taxon>
        <taxon>Bacillati</taxon>
        <taxon>Actinomycetota</taxon>
        <taxon>Actinomycetes</taxon>
        <taxon>Micrococcales</taxon>
        <taxon>Dermacoccaceae</taxon>
        <taxon>Luteipulveratus</taxon>
    </lineage>
</organism>
<evidence type="ECO:0000256" key="12">
    <source>
        <dbReference type="ARBA" id="ARBA00022741"/>
    </source>
</evidence>
<comment type="catalytic activity">
    <reaction evidence="1">
        <text>adenosylcob(III)inamide + ATP = adenosylcob(III)inamide phosphate + ADP + H(+)</text>
        <dbReference type="Rhea" id="RHEA:15769"/>
        <dbReference type="ChEBI" id="CHEBI:2480"/>
        <dbReference type="ChEBI" id="CHEBI:15378"/>
        <dbReference type="ChEBI" id="CHEBI:30616"/>
        <dbReference type="ChEBI" id="CHEBI:58502"/>
        <dbReference type="ChEBI" id="CHEBI:456216"/>
        <dbReference type="EC" id="2.7.1.156"/>
    </reaction>
</comment>
<comment type="similarity">
    <text evidence="7">Belongs to the CobU/CobP family.</text>
</comment>
<dbReference type="InterPro" id="IPR027417">
    <property type="entry name" value="P-loop_NTPase"/>
</dbReference>
<dbReference type="CDD" id="cd00544">
    <property type="entry name" value="CobU"/>
    <property type="match status" value="1"/>
</dbReference>
<comment type="catalytic activity">
    <reaction evidence="3">
        <text>adenosylcob(III)inamide + GTP = adenosylcob(III)inamide phosphate + GDP + H(+)</text>
        <dbReference type="Rhea" id="RHEA:15765"/>
        <dbReference type="ChEBI" id="CHEBI:2480"/>
        <dbReference type="ChEBI" id="CHEBI:15378"/>
        <dbReference type="ChEBI" id="CHEBI:37565"/>
        <dbReference type="ChEBI" id="CHEBI:58189"/>
        <dbReference type="ChEBI" id="CHEBI:58502"/>
        <dbReference type="EC" id="2.7.1.156"/>
    </reaction>
</comment>
<proteinExistence type="inferred from homology"/>
<evidence type="ECO:0000256" key="6">
    <source>
        <dbReference type="ARBA" id="ARBA00005159"/>
    </source>
</evidence>
<comment type="pathway">
    <text evidence="5">Cofactor biosynthesis; adenosylcobalamin biosynthesis; adenosylcobalamin from cob(II)yrinate a,c-diamide: step 6/7.</text>
</comment>
<evidence type="ECO:0000256" key="14">
    <source>
        <dbReference type="ARBA" id="ARBA00022840"/>
    </source>
</evidence>
<comment type="caution">
    <text evidence="18">The sequence shown here is derived from an EMBL/GenBank/DDBJ whole genome shotgun (WGS) entry which is preliminary data.</text>
</comment>
<keyword evidence="13 18" id="KW-0418">Kinase</keyword>
<evidence type="ECO:0000256" key="1">
    <source>
        <dbReference type="ARBA" id="ARBA00000312"/>
    </source>
</evidence>
<evidence type="ECO:0000256" key="16">
    <source>
        <dbReference type="ARBA" id="ARBA00029570"/>
    </source>
</evidence>
<dbReference type="GO" id="GO:0016301">
    <property type="term" value="F:kinase activity"/>
    <property type="evidence" value="ECO:0007669"/>
    <property type="project" value="UniProtKB-KW"/>
</dbReference>
<evidence type="ECO:0000256" key="7">
    <source>
        <dbReference type="ARBA" id="ARBA00007490"/>
    </source>
</evidence>
<accession>A0ABT6C6E5</accession>
<evidence type="ECO:0000313" key="18">
    <source>
        <dbReference type="EMBL" id="MDF8264291.1"/>
    </source>
</evidence>
<evidence type="ECO:0000256" key="2">
    <source>
        <dbReference type="ARBA" id="ARBA00000711"/>
    </source>
</evidence>
<comment type="pathway">
    <text evidence="6">Cofactor biosynthesis; adenosylcobalamin biosynthesis; adenosylcobalamin from cob(II)yrinate a,c-diamide: step 5/7.</text>
</comment>
<keyword evidence="18" id="KW-0548">Nucleotidyltransferase</keyword>
<dbReference type="PIRSF" id="PIRSF006135">
    <property type="entry name" value="CobU"/>
    <property type="match status" value="1"/>
</dbReference>
<evidence type="ECO:0000256" key="3">
    <source>
        <dbReference type="ARBA" id="ARBA00001522"/>
    </source>
</evidence>
<gene>
    <name evidence="18" type="ORF">P4R38_08565</name>
</gene>
<evidence type="ECO:0000256" key="11">
    <source>
        <dbReference type="ARBA" id="ARBA00022679"/>
    </source>
</evidence>
<dbReference type="SUPFAM" id="SSF52540">
    <property type="entry name" value="P-loop containing nucleoside triphosphate hydrolases"/>
    <property type="match status" value="1"/>
</dbReference>
<protein>
    <recommendedName>
        <fullName evidence="16">Adenosylcobinamide kinase</fullName>
        <ecNumber evidence="8">2.7.1.156</ecNumber>
        <ecNumber evidence="9">2.7.7.62</ecNumber>
    </recommendedName>
    <alternativeName>
        <fullName evidence="17">Adenosylcobinamide-phosphate guanylyltransferase</fullName>
    </alternativeName>
</protein>
<comment type="function">
    <text evidence="4">Catalyzes ATP-dependent phosphorylation of adenosylcobinamide and addition of GMP to adenosylcobinamide phosphate.</text>
</comment>
<sequence length="186" mass="19966">MTTTLILGGTRSGKSRHAESLLIDEPAVTYIATGPRADSDDSDWAARVKHHQDRRPETWTTVESSDVTHAILAARTPTLVDCIGNWVTALIDEAEAWEDRDKALTLVQERCTELVALWINAPYDIVAVTNEVGMSVVPQTSSGRLFGDALGRVNATLSSVSDRVHLVVAGRVVDLSGLPVVPGALA</sequence>
<name>A0ABT6C6E5_9MICO</name>
<keyword evidence="10" id="KW-0169">Cobalamin biosynthesis</keyword>
<keyword evidence="14" id="KW-0067">ATP-binding</keyword>